<dbReference type="SUPFAM" id="SSF47413">
    <property type="entry name" value="lambda repressor-like DNA-binding domains"/>
    <property type="match status" value="1"/>
</dbReference>
<comment type="caution">
    <text evidence="3">The sequence shown here is derived from an EMBL/GenBank/DDBJ whole genome shotgun (WGS) entry which is preliminary data.</text>
</comment>
<reference evidence="3 4" key="1">
    <citation type="submission" date="2023-07" db="EMBL/GenBank/DDBJ databases">
        <title>Sorghum-associated microbial communities from plants grown in Nebraska, USA.</title>
        <authorList>
            <person name="Schachtman D."/>
        </authorList>
    </citation>
    <scope>NUCLEOTIDE SEQUENCE [LARGE SCALE GENOMIC DNA]</scope>
    <source>
        <strain evidence="3 4">4138</strain>
    </source>
</reference>
<name>A0ABU1VZQ4_9GAMM</name>
<organism evidence="3 4">
    <name type="scientific">Rheinheimera soli</name>
    <dbReference type="NCBI Taxonomy" id="443616"/>
    <lineage>
        <taxon>Bacteria</taxon>
        <taxon>Pseudomonadati</taxon>
        <taxon>Pseudomonadota</taxon>
        <taxon>Gammaproteobacteria</taxon>
        <taxon>Chromatiales</taxon>
        <taxon>Chromatiaceae</taxon>
        <taxon>Rheinheimera</taxon>
    </lineage>
</organism>
<dbReference type="EMBL" id="JAVDWR010000005">
    <property type="protein sequence ID" value="MDR7121080.1"/>
    <property type="molecule type" value="Genomic_DNA"/>
</dbReference>
<dbReference type="Pfam" id="PF01381">
    <property type="entry name" value="HTH_3"/>
    <property type="match status" value="1"/>
</dbReference>
<feature type="region of interest" description="Disordered" evidence="1">
    <location>
        <begin position="70"/>
        <end position="129"/>
    </location>
</feature>
<feature type="compositionally biased region" description="Basic and acidic residues" evidence="1">
    <location>
        <begin position="70"/>
        <end position="80"/>
    </location>
</feature>
<dbReference type="RefSeq" id="WP_310277576.1">
    <property type="nucleotide sequence ID" value="NZ_JAVDWR010000005.1"/>
</dbReference>
<keyword evidence="4" id="KW-1185">Reference proteome</keyword>
<sequence>MDYQVQTIQQLRQYIIGLRKSAGLTQKAAGELLGLTQQGYQRLEASPEIVSVERMMKILQVFNASLVVRENKKPESKSQIRELSGSENLYKPNPRASKTADTDLQSPNPHSKEKTPTLIKTPTGKKGEW</sequence>
<dbReference type="CDD" id="cd00093">
    <property type="entry name" value="HTH_XRE"/>
    <property type="match status" value="1"/>
</dbReference>
<dbReference type="InterPro" id="IPR010982">
    <property type="entry name" value="Lambda_DNA-bd_dom_sf"/>
</dbReference>
<dbReference type="SMART" id="SM00530">
    <property type="entry name" value="HTH_XRE"/>
    <property type="match status" value="1"/>
</dbReference>
<protein>
    <submittedName>
        <fullName evidence="3">Transcriptional regulator with XRE-family HTH domain</fullName>
    </submittedName>
</protein>
<dbReference type="PROSITE" id="PS50943">
    <property type="entry name" value="HTH_CROC1"/>
    <property type="match status" value="1"/>
</dbReference>
<evidence type="ECO:0000313" key="4">
    <source>
        <dbReference type="Proteomes" id="UP001257909"/>
    </source>
</evidence>
<evidence type="ECO:0000256" key="1">
    <source>
        <dbReference type="SAM" id="MobiDB-lite"/>
    </source>
</evidence>
<accession>A0ABU1VZQ4</accession>
<dbReference type="InterPro" id="IPR001387">
    <property type="entry name" value="Cro/C1-type_HTH"/>
</dbReference>
<gene>
    <name evidence="3" type="ORF">J2W69_002021</name>
</gene>
<proteinExistence type="predicted"/>
<evidence type="ECO:0000313" key="3">
    <source>
        <dbReference type="EMBL" id="MDR7121080.1"/>
    </source>
</evidence>
<dbReference type="Proteomes" id="UP001257909">
    <property type="component" value="Unassembled WGS sequence"/>
</dbReference>
<dbReference type="Gene3D" id="1.10.260.40">
    <property type="entry name" value="lambda repressor-like DNA-binding domains"/>
    <property type="match status" value="1"/>
</dbReference>
<feature type="domain" description="HTH cro/C1-type" evidence="2">
    <location>
        <begin position="15"/>
        <end position="69"/>
    </location>
</feature>
<evidence type="ECO:0000259" key="2">
    <source>
        <dbReference type="PROSITE" id="PS50943"/>
    </source>
</evidence>